<dbReference type="OrthoDB" id="10376853at2759"/>
<protein>
    <submittedName>
        <fullName evidence="1">Uncharacterized protein</fullName>
    </submittedName>
</protein>
<dbReference type="InParanoid" id="L2GUJ4"/>
<dbReference type="VEuPathDB" id="MicrosporidiaDB:VCUG_01577"/>
<dbReference type="EMBL" id="GL877428">
    <property type="protein sequence ID" value="ELA46958.1"/>
    <property type="molecule type" value="Genomic_DNA"/>
</dbReference>
<proteinExistence type="predicted"/>
<organism evidence="1 2">
    <name type="scientific">Vavraia culicis (isolate floridensis)</name>
    <name type="common">Microsporidian parasite</name>
    <dbReference type="NCBI Taxonomy" id="948595"/>
    <lineage>
        <taxon>Eukaryota</taxon>
        <taxon>Fungi</taxon>
        <taxon>Fungi incertae sedis</taxon>
        <taxon>Microsporidia</taxon>
        <taxon>Pleistophoridae</taxon>
        <taxon>Vavraia</taxon>
    </lineage>
</organism>
<evidence type="ECO:0000313" key="1">
    <source>
        <dbReference type="EMBL" id="ELA46958.1"/>
    </source>
</evidence>
<evidence type="ECO:0000313" key="2">
    <source>
        <dbReference type="Proteomes" id="UP000011081"/>
    </source>
</evidence>
<gene>
    <name evidence="1" type="ORF">VCUG_01577</name>
</gene>
<reference evidence="2" key="1">
    <citation type="submission" date="2011-03" db="EMBL/GenBank/DDBJ databases">
        <title>The genome sequence of Vavraia culicis strain floridensis.</title>
        <authorList>
            <consortium name="The Broad Institute Genome Sequencing Platform"/>
            <person name="Cuomo C."/>
            <person name="Becnel J."/>
            <person name="Sanscrainte N."/>
            <person name="Young S.K."/>
            <person name="Zeng Q."/>
            <person name="Gargeya S."/>
            <person name="Fitzgerald M."/>
            <person name="Haas B."/>
            <person name="Abouelleil A."/>
            <person name="Alvarado L."/>
            <person name="Arachchi H.M."/>
            <person name="Berlin A."/>
            <person name="Chapman S.B."/>
            <person name="Gearin G."/>
            <person name="Goldberg J."/>
            <person name="Griggs A."/>
            <person name="Gujja S."/>
            <person name="Hansen M."/>
            <person name="Heiman D."/>
            <person name="Howarth C."/>
            <person name="Larimer J."/>
            <person name="Lui A."/>
            <person name="MacDonald P.J.P."/>
            <person name="McCowen C."/>
            <person name="Montmayeur A."/>
            <person name="Murphy C."/>
            <person name="Neiman D."/>
            <person name="Pearson M."/>
            <person name="Priest M."/>
            <person name="Roberts A."/>
            <person name="Saif S."/>
            <person name="Shea T."/>
            <person name="Sisk P."/>
            <person name="Stolte C."/>
            <person name="Sykes S."/>
            <person name="Wortman J."/>
            <person name="Nusbaum C."/>
            <person name="Birren B."/>
        </authorList>
    </citation>
    <scope>NUCLEOTIDE SEQUENCE [LARGE SCALE GENOMIC DNA]</scope>
    <source>
        <strain evidence="2">floridensis</strain>
    </source>
</reference>
<dbReference type="GeneID" id="19879453"/>
<keyword evidence="2" id="KW-1185">Reference proteome</keyword>
<name>L2GUJ4_VAVCU</name>
<dbReference type="Proteomes" id="UP000011081">
    <property type="component" value="Unassembled WGS sequence"/>
</dbReference>
<sequence>MTKKSRKDEKECATTGHTAENANLKNCKDKNLINNVLGYDNGSLDALQGHCNGEEAGKQEGIDFDGAEMLDEEYSEMTGSTASLEDELFASSSMTSSSVEEQLPALWADSESMEEHDLCYLKDKQPDDLNVSCVEKKEVQIMNKLFRCNTRVIRMMANEKYLVVLDARGYLYKFEKDGQDLFKLTRSFKMDKYFVVDMLVTGDKLVLVSNKTGILKEIDLCTFGIVDIRTNIRYFDRVFELQDHIFLVNRDIVLVLDEKYQKKKIYHFDAVLDIKFADGRFYFLNSSGFFVVQGDNIAKVVRKEYFNLTCILIHDDHLYLGTEYGLKIDERMKKYGPIKMVDVFNDHVIVVSEDALRLLSDDCTRTWKMNVGCAVFFHNSVVFSDGKFLGVLRF</sequence>
<dbReference type="OMA" id="LFRCNTR"/>
<accession>L2GUJ4</accession>
<dbReference type="HOGENOM" id="CLU_696740_0_0_1"/>
<dbReference type="AlphaFoldDB" id="L2GUJ4"/>
<dbReference type="RefSeq" id="XP_008074594.1">
    <property type="nucleotide sequence ID" value="XM_008076403.1"/>
</dbReference>